<dbReference type="PANTHER" id="PTHR11265">
    <property type="entry name" value="S-ADENOSYL-METHYLTRANSFERASE MRAW"/>
    <property type="match status" value="1"/>
</dbReference>
<sequence>MINHEPILLKESTEKLKIKPDGIYVDATLGLGGHSERILKKLTSGRLISIDQDSEAISFAKEKLKMYKNVTFVYGNFKDLKTHLEKLDIKKIDGIIYDLGTSYYQLTDLGRGFTYRSKDILLDMRMDQINQKLTASIILNTYPEERLLFIFKKYAEEKLAKKLVEAIIDYRKDQKIAFNHQLNEIIAKVKPYSKKKNRFKNIYQGLRIEVNNEIDAIEKSLLQAAEILNKNGRILVITFHSLEDRIVKNIFFKFKNKSIETEYEIIRNFRTLKTIYPSKIEVEKNNSARSSRMRILEKIKE</sequence>
<name>A0A0G7ZNP9_9MOLU</name>
<dbReference type="InterPro" id="IPR002903">
    <property type="entry name" value="RsmH"/>
</dbReference>
<dbReference type="AlphaFoldDB" id="A0A0G7ZNP9"/>
<dbReference type="EC" id="2.1.1.199" evidence="7"/>
<dbReference type="InterPro" id="IPR023397">
    <property type="entry name" value="SAM-dep_MeTrfase_MraW_recog"/>
</dbReference>
<evidence type="ECO:0000256" key="5">
    <source>
        <dbReference type="ARBA" id="ARBA00022679"/>
    </source>
</evidence>
<keyword evidence="5 7" id="KW-0808">Transferase</keyword>
<gene>
    <name evidence="7" type="primary">rsmH</name>
    <name evidence="8" type="ORF">HEPPS_05700</name>
</gene>
<dbReference type="Gene3D" id="3.40.50.150">
    <property type="entry name" value="Vaccinia Virus protein VP39"/>
    <property type="match status" value="1"/>
</dbReference>
<comment type="function">
    <text evidence="7">Specifically methylates the N4 position of cytidine in position 1402 (C1402) of 16S rRNA.</text>
</comment>
<evidence type="ECO:0000256" key="4">
    <source>
        <dbReference type="ARBA" id="ARBA00022603"/>
    </source>
</evidence>
<dbReference type="GO" id="GO:0005737">
    <property type="term" value="C:cytoplasm"/>
    <property type="evidence" value="ECO:0007669"/>
    <property type="project" value="UniProtKB-SubCell"/>
</dbReference>
<evidence type="ECO:0000256" key="3">
    <source>
        <dbReference type="ARBA" id="ARBA00022552"/>
    </source>
</evidence>
<keyword evidence="3 7" id="KW-0698">rRNA processing</keyword>
<keyword evidence="6 7" id="KW-0949">S-adenosyl-L-methionine</keyword>
<dbReference type="NCBIfam" id="TIGR00006">
    <property type="entry name" value="16S rRNA (cytosine(1402)-N(4))-methyltransferase RsmH"/>
    <property type="match status" value="1"/>
</dbReference>
<dbReference type="GO" id="GO:0071424">
    <property type="term" value="F:rRNA (cytosine-N4-)-methyltransferase activity"/>
    <property type="evidence" value="ECO:0007669"/>
    <property type="project" value="UniProtKB-UniRule"/>
</dbReference>
<feature type="binding site" evidence="7">
    <location>
        <begin position="32"/>
        <end position="34"/>
    </location>
    <ligand>
        <name>S-adenosyl-L-methionine</name>
        <dbReference type="ChEBI" id="CHEBI:59789"/>
    </ligand>
</feature>
<dbReference type="GO" id="GO:0070475">
    <property type="term" value="P:rRNA base methylation"/>
    <property type="evidence" value="ECO:0007669"/>
    <property type="project" value="UniProtKB-UniRule"/>
</dbReference>
<protein>
    <recommendedName>
        <fullName evidence="7">Ribosomal RNA small subunit methyltransferase H</fullName>
        <ecNumber evidence="7">2.1.1.199</ecNumber>
    </recommendedName>
    <alternativeName>
        <fullName evidence="7">16S rRNA m(4)C1402 methyltransferase</fullName>
    </alternativeName>
    <alternativeName>
        <fullName evidence="7">rRNA (cytosine-N(4)-)-methyltransferase RsmH</fullName>
    </alternativeName>
</protein>
<keyword evidence="4 7" id="KW-0489">Methyltransferase</keyword>
<comment type="similarity">
    <text evidence="1 7">Belongs to the methyltransferase superfamily. RsmH family.</text>
</comment>
<dbReference type="Pfam" id="PF01795">
    <property type="entry name" value="Methyltransf_5"/>
    <property type="match status" value="1"/>
</dbReference>
<reference evidence="9" key="1">
    <citation type="submission" date="2015-05" db="EMBL/GenBank/DDBJ databases">
        <authorList>
            <person name="Collingro A."/>
        </authorList>
    </citation>
    <scope>NUCLEOTIDE SEQUENCE [LARGE SCALE GENOMIC DNA]</scope>
    <source>
        <strain evidence="9">Ps</strain>
    </source>
</reference>
<comment type="catalytic activity">
    <reaction evidence="7">
        <text>cytidine(1402) in 16S rRNA + S-adenosyl-L-methionine = N(4)-methylcytidine(1402) in 16S rRNA + S-adenosyl-L-homocysteine + H(+)</text>
        <dbReference type="Rhea" id="RHEA:42928"/>
        <dbReference type="Rhea" id="RHEA-COMP:10286"/>
        <dbReference type="Rhea" id="RHEA-COMP:10287"/>
        <dbReference type="ChEBI" id="CHEBI:15378"/>
        <dbReference type="ChEBI" id="CHEBI:57856"/>
        <dbReference type="ChEBI" id="CHEBI:59789"/>
        <dbReference type="ChEBI" id="CHEBI:74506"/>
        <dbReference type="ChEBI" id="CHEBI:82748"/>
        <dbReference type="EC" id="2.1.1.199"/>
    </reaction>
</comment>
<accession>A0A0G7ZNP9</accession>
<dbReference type="InterPro" id="IPR029063">
    <property type="entry name" value="SAM-dependent_MTases_sf"/>
</dbReference>
<dbReference type="Gene3D" id="1.10.150.170">
    <property type="entry name" value="Putative methyltransferase TM0872, insert domain"/>
    <property type="match status" value="1"/>
</dbReference>
<evidence type="ECO:0000313" key="9">
    <source>
        <dbReference type="Proteomes" id="UP000242141"/>
    </source>
</evidence>
<feature type="binding site" evidence="7">
    <location>
        <position position="98"/>
    </location>
    <ligand>
        <name>S-adenosyl-L-methionine</name>
        <dbReference type="ChEBI" id="CHEBI:59789"/>
    </ligand>
</feature>
<evidence type="ECO:0000256" key="7">
    <source>
        <dbReference type="HAMAP-Rule" id="MF_01007"/>
    </source>
</evidence>
<dbReference type="PIRSF" id="PIRSF004486">
    <property type="entry name" value="MraW"/>
    <property type="match status" value="1"/>
</dbReference>
<dbReference type="Proteomes" id="UP000242141">
    <property type="component" value="Unassembled WGS sequence"/>
</dbReference>
<dbReference type="SUPFAM" id="SSF53335">
    <property type="entry name" value="S-adenosyl-L-methionine-dependent methyltransferases"/>
    <property type="match status" value="1"/>
</dbReference>
<organism evidence="8 9">
    <name type="scientific">Candidatus Hepatoplasma crinochetorum</name>
    <dbReference type="NCBI Taxonomy" id="295596"/>
    <lineage>
        <taxon>Bacteria</taxon>
        <taxon>Bacillati</taxon>
        <taxon>Mycoplasmatota</taxon>
        <taxon>Mollicutes</taxon>
        <taxon>Candidatus Hepatoplasmataceae</taxon>
        <taxon>Candidatus Hepatoplasma</taxon>
    </lineage>
</organism>
<evidence type="ECO:0000256" key="1">
    <source>
        <dbReference type="ARBA" id="ARBA00010396"/>
    </source>
</evidence>
<dbReference type="EMBL" id="CWGI01000001">
    <property type="protein sequence ID" value="CRX37339.1"/>
    <property type="molecule type" value="Genomic_DNA"/>
</dbReference>
<keyword evidence="9" id="KW-1185">Reference proteome</keyword>
<comment type="subcellular location">
    <subcellularLocation>
        <location evidence="7">Cytoplasm</location>
    </subcellularLocation>
</comment>
<evidence type="ECO:0000313" key="8">
    <source>
        <dbReference type="EMBL" id="CRX37339.1"/>
    </source>
</evidence>
<dbReference type="PANTHER" id="PTHR11265:SF0">
    <property type="entry name" value="12S RRNA N4-METHYLCYTIDINE METHYLTRANSFERASE"/>
    <property type="match status" value="1"/>
</dbReference>
<evidence type="ECO:0000256" key="6">
    <source>
        <dbReference type="ARBA" id="ARBA00022691"/>
    </source>
</evidence>
<feature type="binding site" evidence="7">
    <location>
        <position position="105"/>
    </location>
    <ligand>
        <name>S-adenosyl-L-methionine</name>
        <dbReference type="ChEBI" id="CHEBI:59789"/>
    </ligand>
</feature>
<evidence type="ECO:0000256" key="2">
    <source>
        <dbReference type="ARBA" id="ARBA00022490"/>
    </source>
</evidence>
<dbReference type="HAMAP" id="MF_01007">
    <property type="entry name" value="16SrRNA_methyltr_H"/>
    <property type="match status" value="1"/>
</dbReference>
<feature type="binding site" evidence="7">
    <location>
        <position position="77"/>
    </location>
    <ligand>
        <name>S-adenosyl-L-methionine</name>
        <dbReference type="ChEBI" id="CHEBI:59789"/>
    </ligand>
</feature>
<proteinExistence type="inferred from homology"/>
<keyword evidence="2 7" id="KW-0963">Cytoplasm</keyword>
<feature type="binding site" evidence="7">
    <location>
        <position position="51"/>
    </location>
    <ligand>
        <name>S-adenosyl-L-methionine</name>
        <dbReference type="ChEBI" id="CHEBI:59789"/>
    </ligand>
</feature>
<dbReference type="SUPFAM" id="SSF81799">
    <property type="entry name" value="Putative methyltransferase TM0872, insert domain"/>
    <property type="match status" value="1"/>
</dbReference>